<evidence type="ECO:0000313" key="3">
    <source>
        <dbReference type="Proteomes" id="UP000026962"/>
    </source>
</evidence>
<accession>A0A0E0MN87</accession>
<sequence length="22" mass="2113">MASRSGASSGAAANAYGGRGQW</sequence>
<name>A0A0E0MN87_ORYPU</name>
<feature type="compositionally biased region" description="Low complexity" evidence="1">
    <location>
        <begin position="1"/>
        <end position="16"/>
    </location>
</feature>
<proteinExistence type="predicted"/>
<evidence type="ECO:0000313" key="2">
    <source>
        <dbReference type="EnsemblPlants" id="OPUNC12G13320.1"/>
    </source>
</evidence>
<reference evidence="2" key="2">
    <citation type="submission" date="2018-05" db="EMBL/GenBank/DDBJ databases">
        <title>OpunRS2 (Oryza punctata Reference Sequence Version 2).</title>
        <authorList>
            <person name="Zhang J."/>
            <person name="Kudrna D."/>
            <person name="Lee S."/>
            <person name="Talag J."/>
            <person name="Welchert J."/>
            <person name="Wing R.A."/>
        </authorList>
    </citation>
    <scope>NUCLEOTIDE SEQUENCE [LARGE SCALE GENOMIC DNA]</scope>
</reference>
<evidence type="ECO:0000256" key="1">
    <source>
        <dbReference type="SAM" id="MobiDB-lite"/>
    </source>
</evidence>
<dbReference type="Proteomes" id="UP000026962">
    <property type="component" value="Chromosome 12"/>
</dbReference>
<dbReference type="AlphaFoldDB" id="A0A0E0MN87"/>
<dbReference type="Gramene" id="OPUNC12G13320.1">
    <property type="protein sequence ID" value="OPUNC12G13320.1"/>
    <property type="gene ID" value="OPUNC12G13320"/>
</dbReference>
<protein>
    <submittedName>
        <fullName evidence="2">Uncharacterized protein</fullName>
    </submittedName>
</protein>
<keyword evidence="3" id="KW-1185">Reference proteome</keyword>
<reference evidence="2" key="1">
    <citation type="submission" date="2015-04" db="UniProtKB">
        <authorList>
            <consortium name="EnsemblPlants"/>
        </authorList>
    </citation>
    <scope>IDENTIFICATION</scope>
</reference>
<feature type="region of interest" description="Disordered" evidence="1">
    <location>
        <begin position="1"/>
        <end position="22"/>
    </location>
</feature>
<organism evidence="2">
    <name type="scientific">Oryza punctata</name>
    <name type="common">Red rice</name>
    <dbReference type="NCBI Taxonomy" id="4537"/>
    <lineage>
        <taxon>Eukaryota</taxon>
        <taxon>Viridiplantae</taxon>
        <taxon>Streptophyta</taxon>
        <taxon>Embryophyta</taxon>
        <taxon>Tracheophyta</taxon>
        <taxon>Spermatophyta</taxon>
        <taxon>Magnoliopsida</taxon>
        <taxon>Liliopsida</taxon>
        <taxon>Poales</taxon>
        <taxon>Poaceae</taxon>
        <taxon>BOP clade</taxon>
        <taxon>Oryzoideae</taxon>
        <taxon>Oryzeae</taxon>
        <taxon>Oryzinae</taxon>
        <taxon>Oryza</taxon>
    </lineage>
</organism>
<dbReference type="EnsemblPlants" id="OPUNC12G13320.1">
    <property type="protein sequence ID" value="OPUNC12G13320.1"/>
    <property type="gene ID" value="OPUNC12G13320"/>
</dbReference>
<dbReference type="HOGENOM" id="CLU_3425384_0_0_1"/>